<proteinExistence type="predicted"/>
<name>A0A9C6TZZ5_ARADU</name>
<sequence length="112" mass="12547">MEKGSLGALDGTYIEVIVLESEKARYRTRKGKICTNVLGVCNREMGFVYVLSGWKGLASNSQSMEMDPEEKSSIFDEFMPDGDEEQDGMIDVVNMENKHIWSDEETNALLAS</sequence>
<keyword evidence="1" id="KW-1185">Reference proteome</keyword>
<reference evidence="2" key="2">
    <citation type="submission" date="2025-08" db="UniProtKB">
        <authorList>
            <consortium name="RefSeq"/>
        </authorList>
    </citation>
    <scope>IDENTIFICATION</scope>
    <source>
        <tissue evidence="2">Whole plant</tissue>
    </source>
</reference>
<evidence type="ECO:0000313" key="2">
    <source>
        <dbReference type="RefSeq" id="XP_052118943.1"/>
    </source>
</evidence>
<dbReference type="Proteomes" id="UP000515211">
    <property type="component" value="Chromosome 6"/>
</dbReference>
<organism evidence="1 2">
    <name type="scientific">Arachis duranensis</name>
    <name type="common">Wild peanut</name>
    <dbReference type="NCBI Taxonomy" id="130453"/>
    <lineage>
        <taxon>Eukaryota</taxon>
        <taxon>Viridiplantae</taxon>
        <taxon>Streptophyta</taxon>
        <taxon>Embryophyta</taxon>
        <taxon>Tracheophyta</taxon>
        <taxon>Spermatophyta</taxon>
        <taxon>Magnoliopsida</taxon>
        <taxon>eudicotyledons</taxon>
        <taxon>Gunneridae</taxon>
        <taxon>Pentapetalae</taxon>
        <taxon>rosids</taxon>
        <taxon>fabids</taxon>
        <taxon>Fabales</taxon>
        <taxon>Fabaceae</taxon>
        <taxon>Papilionoideae</taxon>
        <taxon>50 kb inversion clade</taxon>
        <taxon>dalbergioids sensu lato</taxon>
        <taxon>Dalbergieae</taxon>
        <taxon>Pterocarpus clade</taxon>
        <taxon>Arachis</taxon>
    </lineage>
</organism>
<protein>
    <submittedName>
        <fullName evidence="2">Uncharacterized protein LOC127748444</fullName>
    </submittedName>
</protein>
<dbReference type="KEGG" id="adu:127748444"/>
<gene>
    <name evidence="2" type="primary">LOC127748444</name>
</gene>
<accession>A0A9C6TZZ5</accession>
<evidence type="ECO:0000313" key="1">
    <source>
        <dbReference type="Proteomes" id="UP000515211"/>
    </source>
</evidence>
<dbReference type="GeneID" id="127748444"/>
<dbReference type="AlphaFoldDB" id="A0A9C6TZZ5"/>
<reference evidence="1" key="1">
    <citation type="journal article" date="2016" name="Nat. Genet.">
        <title>The genome sequences of Arachis duranensis and Arachis ipaensis, the diploid ancestors of cultivated peanut.</title>
        <authorList>
            <person name="Bertioli D.J."/>
            <person name="Cannon S.B."/>
            <person name="Froenicke L."/>
            <person name="Huang G."/>
            <person name="Farmer A.D."/>
            <person name="Cannon E.K."/>
            <person name="Liu X."/>
            <person name="Gao D."/>
            <person name="Clevenger J."/>
            <person name="Dash S."/>
            <person name="Ren L."/>
            <person name="Moretzsohn M.C."/>
            <person name="Shirasawa K."/>
            <person name="Huang W."/>
            <person name="Vidigal B."/>
            <person name="Abernathy B."/>
            <person name="Chu Y."/>
            <person name="Niederhuth C.E."/>
            <person name="Umale P."/>
            <person name="Araujo A.C."/>
            <person name="Kozik A."/>
            <person name="Kim K.D."/>
            <person name="Burow M.D."/>
            <person name="Varshney R.K."/>
            <person name="Wang X."/>
            <person name="Zhang X."/>
            <person name="Barkley N."/>
            <person name="Guimaraes P.M."/>
            <person name="Isobe S."/>
            <person name="Guo B."/>
            <person name="Liao B."/>
            <person name="Stalker H.T."/>
            <person name="Schmitz R.J."/>
            <person name="Scheffler B.E."/>
            <person name="Leal-Bertioli S.C."/>
            <person name="Xun X."/>
            <person name="Jackson S.A."/>
            <person name="Michelmore R."/>
            <person name="Ozias-Akins P."/>
        </authorList>
    </citation>
    <scope>NUCLEOTIDE SEQUENCE [LARGE SCALE GENOMIC DNA]</scope>
    <source>
        <strain evidence="1">cv. V14167</strain>
    </source>
</reference>
<dbReference type="RefSeq" id="XP_052118943.1">
    <property type="nucleotide sequence ID" value="XM_052262983.1"/>
</dbReference>